<dbReference type="AlphaFoldDB" id="A0A8I5NLB0"/>
<accession>A0A8I5NLB0</accession>
<organism evidence="1 2">
    <name type="scientific">Papio anubis</name>
    <name type="common">Olive baboon</name>
    <dbReference type="NCBI Taxonomy" id="9555"/>
    <lineage>
        <taxon>Eukaryota</taxon>
        <taxon>Metazoa</taxon>
        <taxon>Chordata</taxon>
        <taxon>Craniata</taxon>
        <taxon>Vertebrata</taxon>
        <taxon>Euteleostomi</taxon>
        <taxon>Mammalia</taxon>
        <taxon>Eutheria</taxon>
        <taxon>Euarchontoglires</taxon>
        <taxon>Primates</taxon>
        <taxon>Haplorrhini</taxon>
        <taxon>Catarrhini</taxon>
        <taxon>Cercopithecidae</taxon>
        <taxon>Cercopithecinae</taxon>
        <taxon>Papio</taxon>
    </lineage>
</organism>
<proteinExistence type="predicted"/>
<keyword evidence="2" id="KW-1185">Reference proteome</keyword>
<reference evidence="1 2" key="1">
    <citation type="submission" date="2012-03" db="EMBL/GenBank/DDBJ databases">
        <title>Whole Genome Assembly of Papio anubis.</title>
        <authorList>
            <person name="Liu Y.L."/>
            <person name="Abraham K.A."/>
            <person name="Akbar H.A."/>
            <person name="Ali S.A."/>
            <person name="Anosike U.A."/>
            <person name="Aqrawi P.A."/>
            <person name="Arias F.A."/>
            <person name="Attaway T.A."/>
            <person name="Awwad R.A."/>
            <person name="Babu C.B."/>
            <person name="Bandaranaike D.B."/>
            <person name="Battles P.B."/>
            <person name="Bell A.B."/>
            <person name="Beltran B.B."/>
            <person name="Berhane-Mersha D.B."/>
            <person name="Bess C.B."/>
            <person name="Bickham C.B."/>
            <person name="Bolden T.B."/>
            <person name="Carter K.C."/>
            <person name="Chau D.C."/>
            <person name="Chavez A.C."/>
            <person name="Clerc-Blankenburg K.C."/>
            <person name="Coyle M.C."/>
            <person name="Dao M.D."/>
            <person name="Davila M.L.D."/>
            <person name="Davy-Carroll L.D."/>
            <person name="Denson S.D."/>
            <person name="Dinh H.D."/>
            <person name="Fernandez S.F."/>
            <person name="Fernando P.F."/>
            <person name="Forbes L.F."/>
            <person name="Francis C.F."/>
            <person name="Francisco L.F."/>
            <person name="Fu Q.F."/>
            <person name="Garcia-Iii R.G."/>
            <person name="Garrett T.G."/>
            <person name="Gross S.G."/>
            <person name="Gubbala S.G."/>
            <person name="Hirani K.H."/>
            <person name="Hogues M.H."/>
            <person name="Hollins B.H."/>
            <person name="Jackson L.J."/>
            <person name="Javaid M.J."/>
            <person name="Jhangiani S.J."/>
            <person name="Johnson A.J."/>
            <person name="Johnson B.J."/>
            <person name="Jones J.J."/>
            <person name="Joshi V.J."/>
            <person name="Kalu J.K."/>
            <person name="Khan N.K."/>
            <person name="Korchina V.K."/>
            <person name="Kovar C.K."/>
            <person name="Lago L.L."/>
            <person name="Lara F.L."/>
            <person name="Le T.-K.L."/>
            <person name="Lee S.L."/>
            <person name="Legall-Iii F.L."/>
            <person name="Lemon S.L."/>
            <person name="Liu J.L."/>
            <person name="Liu Y.-S.L."/>
            <person name="Liyanage D.L."/>
            <person name="Lopez J.L."/>
            <person name="Lorensuhewa L.L."/>
            <person name="Mata R.M."/>
            <person name="Mathew T.M."/>
            <person name="Mercado C.M."/>
            <person name="Mercado I.M."/>
            <person name="Morales K.M."/>
            <person name="Morgan M.M."/>
            <person name="Munidasa M.M."/>
            <person name="Ngo D.N."/>
            <person name="Nguyen L.N."/>
            <person name="Nguyen T.N."/>
            <person name="Nguyen N.N."/>
            <person name="Obregon M.O."/>
            <person name="Okwuonu G.O."/>
            <person name="Ongeri F.O."/>
            <person name="Onwere C.O."/>
            <person name="Osifeso I.O."/>
            <person name="Parra A.P."/>
            <person name="Patil S.P."/>
            <person name="Perez A.P."/>
            <person name="Perez Y.P."/>
            <person name="Pham C.P."/>
            <person name="Pu L.-L.P."/>
            <person name="Puazo M.P."/>
            <person name="Quiroz J.Q."/>
            <person name="Rouhana J.R."/>
            <person name="Ruiz M.R."/>
            <person name="Ruiz S.-J.R."/>
            <person name="Saada N.S."/>
            <person name="Santibanez J.S."/>
            <person name="Scheel M.S."/>
            <person name="Schneider B.S."/>
            <person name="Simmons D.S."/>
            <person name="Sisson I.S."/>
            <person name="Tang L.-Y.T."/>
            <person name="Thornton R.T."/>
            <person name="Tisius J.T."/>
            <person name="Toledanes G.T."/>
            <person name="Trejos Z.T."/>
            <person name="Usmani K.U."/>
            <person name="Varghese R.V."/>
            <person name="Vattathil S.V."/>
            <person name="Vee V.V."/>
            <person name="Walker D.W."/>
            <person name="Weissenberger G.W."/>
            <person name="White C.W."/>
            <person name="Williams A.W."/>
            <person name="Woodworth J.W."/>
            <person name="Wright R.W."/>
            <person name="Zhu Y.Z."/>
            <person name="Han Y.H."/>
            <person name="Newsham I.N."/>
            <person name="Nazareth L.N."/>
            <person name="Worley K.W."/>
            <person name="Muzny D.M."/>
            <person name="Rogers J.R."/>
            <person name="Gibbs R.G."/>
        </authorList>
    </citation>
    <scope>NUCLEOTIDE SEQUENCE [LARGE SCALE GENOMIC DNA]</scope>
</reference>
<evidence type="ECO:0000313" key="1">
    <source>
        <dbReference type="Ensembl" id="ENSPANP00000053733.1"/>
    </source>
</evidence>
<protein>
    <submittedName>
        <fullName evidence="1">Uncharacterized protein</fullName>
    </submittedName>
</protein>
<evidence type="ECO:0000313" key="2">
    <source>
        <dbReference type="Proteomes" id="UP000028761"/>
    </source>
</evidence>
<dbReference type="Proteomes" id="UP000028761">
    <property type="component" value="Chromosome 7"/>
</dbReference>
<reference evidence="1" key="3">
    <citation type="submission" date="2025-09" db="UniProtKB">
        <authorList>
            <consortium name="Ensembl"/>
        </authorList>
    </citation>
    <scope>IDENTIFICATION</scope>
</reference>
<sequence length="23" mass="2326">NYGSSGNKLIFGTGTLLAVQPST</sequence>
<dbReference type="Ensembl" id="ENSPANT00000082605.1">
    <property type="protein sequence ID" value="ENSPANP00000053733.1"/>
    <property type="gene ID" value="ENSPANG00000046834.1"/>
</dbReference>
<name>A0A8I5NLB0_PAPAN</name>
<reference evidence="1" key="2">
    <citation type="submission" date="2025-08" db="UniProtKB">
        <authorList>
            <consortium name="Ensembl"/>
        </authorList>
    </citation>
    <scope>IDENTIFICATION</scope>
</reference>